<dbReference type="Proteomes" id="UP001209412">
    <property type="component" value="Unassembled WGS sequence"/>
</dbReference>
<keyword evidence="3" id="KW-1185">Reference proteome</keyword>
<dbReference type="EMBL" id="JAMXWF010000039">
    <property type="protein sequence ID" value="MDQ6412125.1"/>
    <property type="molecule type" value="Genomic_DNA"/>
</dbReference>
<evidence type="ECO:0000313" key="2">
    <source>
        <dbReference type="EMBL" id="MDQ6412125.1"/>
    </source>
</evidence>
<name>A0AAP5BKM8_9BURK</name>
<dbReference type="EMBL" id="JAPKHW010000039">
    <property type="protein sequence ID" value="MCX4150310.1"/>
    <property type="molecule type" value="Genomic_DNA"/>
</dbReference>
<organism evidence="2 4">
    <name type="scientific">Paraburkholderia madseniana</name>
    <dbReference type="NCBI Taxonomy" id="2599607"/>
    <lineage>
        <taxon>Bacteria</taxon>
        <taxon>Pseudomonadati</taxon>
        <taxon>Pseudomonadota</taxon>
        <taxon>Betaproteobacteria</taxon>
        <taxon>Burkholderiales</taxon>
        <taxon>Burkholderiaceae</taxon>
        <taxon>Paraburkholderia</taxon>
    </lineage>
</organism>
<dbReference type="Proteomes" id="UP001242288">
    <property type="component" value="Unassembled WGS sequence"/>
</dbReference>
<evidence type="ECO:0000313" key="3">
    <source>
        <dbReference type="Proteomes" id="UP001209412"/>
    </source>
</evidence>
<comment type="caution">
    <text evidence="2">The sequence shown here is derived from an EMBL/GenBank/DDBJ whole genome shotgun (WGS) entry which is preliminary data.</text>
</comment>
<proteinExistence type="predicted"/>
<reference evidence="2" key="1">
    <citation type="submission" date="2022-06" db="EMBL/GenBank/DDBJ databases">
        <title>PHB producers.</title>
        <authorList>
            <person name="Besaury L."/>
        </authorList>
    </citation>
    <scope>NUCLEOTIDE SEQUENCE</scope>
    <source>
        <strain evidence="2 3">SEWS6</strain>
    </source>
</reference>
<evidence type="ECO:0000313" key="1">
    <source>
        <dbReference type="EMBL" id="MCX4150310.1"/>
    </source>
</evidence>
<evidence type="ECO:0000313" key="4">
    <source>
        <dbReference type="Proteomes" id="UP001242288"/>
    </source>
</evidence>
<gene>
    <name evidence="2" type="ORF">NIE36_33900</name>
    <name evidence="1" type="ORF">OSB80_33985</name>
</gene>
<sequence>MSARPAEKAPMPVEVHEPPASPISLAQQFLSPVVNPLETTGIVLAVATCIEKLEFIDVLFGDRPPLTPPTNFYQRILADDPQEALQQAETLLKEMPLVEYYDSVALEGLKLARNAQPATLRNGRVRKRVVSQLPRE</sequence>
<dbReference type="AlphaFoldDB" id="A0AAP5BKM8"/>
<accession>A0AAP5BKM8</accession>
<dbReference type="RefSeq" id="WP_266261082.1">
    <property type="nucleotide sequence ID" value="NZ_JAMXWF010000039.1"/>
</dbReference>
<protein>
    <submittedName>
        <fullName evidence="2">Uncharacterized protein</fullName>
    </submittedName>
</protein>